<reference evidence="1 2" key="1">
    <citation type="submission" date="2016-07" db="EMBL/GenBank/DDBJ databases">
        <authorList>
            <person name="Lefevre C.T."/>
        </authorList>
    </citation>
    <scope>NUCLEOTIDE SEQUENCE [LARGE SCALE GENOMIC DNA]</scope>
    <source>
        <strain evidence="1">PR1</strain>
    </source>
</reference>
<dbReference type="EMBL" id="FLYE01000023">
    <property type="protein sequence ID" value="SCA56668.1"/>
    <property type="molecule type" value="Genomic_DNA"/>
</dbReference>
<proteinExistence type="predicted"/>
<accession>A0A1C3RHB1</accession>
<dbReference type="STRING" id="1867952.MTBPR1_30038"/>
<dbReference type="OrthoDB" id="7862841at2"/>
<gene>
    <name evidence="1" type="ORF">MTBPR1_30038</name>
</gene>
<name>A0A1C3RHB1_9PROT</name>
<dbReference type="Proteomes" id="UP000231658">
    <property type="component" value="Unassembled WGS sequence"/>
</dbReference>
<dbReference type="AlphaFoldDB" id="A0A1C3RHB1"/>
<evidence type="ECO:0008006" key="3">
    <source>
        <dbReference type="Google" id="ProtNLM"/>
    </source>
</evidence>
<keyword evidence="2" id="KW-1185">Reference proteome</keyword>
<organism evidence="1 2">
    <name type="scientific">Candidatus Terasakiella magnetica</name>
    <dbReference type="NCBI Taxonomy" id="1867952"/>
    <lineage>
        <taxon>Bacteria</taxon>
        <taxon>Pseudomonadati</taxon>
        <taxon>Pseudomonadota</taxon>
        <taxon>Alphaproteobacteria</taxon>
        <taxon>Rhodospirillales</taxon>
        <taxon>Terasakiellaceae</taxon>
        <taxon>Terasakiella</taxon>
    </lineage>
</organism>
<evidence type="ECO:0000313" key="1">
    <source>
        <dbReference type="EMBL" id="SCA56668.1"/>
    </source>
</evidence>
<dbReference type="RefSeq" id="WP_069188757.1">
    <property type="nucleotide sequence ID" value="NZ_FLYE01000023.1"/>
</dbReference>
<protein>
    <recommendedName>
        <fullName evidence="3">Helix-turn-helix domain-containing protein</fullName>
    </recommendedName>
</protein>
<sequence length="81" mass="9401">MAQKLALDELPDWPLLLNIEEASRYIGISSNMFRDLDPVEKIYLSEKTVRYHRDDLKAWVEFLKQGTSKNTNSSLIEGMLN</sequence>
<evidence type="ECO:0000313" key="2">
    <source>
        <dbReference type="Proteomes" id="UP000231658"/>
    </source>
</evidence>